<proteinExistence type="predicted"/>
<comment type="caution">
    <text evidence="3">The sequence shown here is derived from an EMBL/GenBank/DDBJ whole genome shotgun (WGS) entry which is preliminary data.</text>
</comment>
<feature type="transmembrane region" description="Helical" evidence="2">
    <location>
        <begin position="330"/>
        <end position="354"/>
    </location>
</feature>
<evidence type="ECO:0000313" key="4">
    <source>
        <dbReference type="Proteomes" id="UP000646827"/>
    </source>
</evidence>
<feature type="compositionally biased region" description="Low complexity" evidence="1">
    <location>
        <begin position="20"/>
        <end position="39"/>
    </location>
</feature>
<feature type="transmembrane region" description="Helical" evidence="2">
    <location>
        <begin position="194"/>
        <end position="209"/>
    </location>
</feature>
<name>A0A8H7S2H8_9FUNG</name>
<reference evidence="3 4" key="1">
    <citation type="submission" date="2020-12" db="EMBL/GenBank/DDBJ databases">
        <title>Metabolic potential, ecology and presence of endohyphal bacteria is reflected in genomic diversity of Mucoromycotina.</title>
        <authorList>
            <person name="Muszewska A."/>
            <person name="Okrasinska A."/>
            <person name="Steczkiewicz K."/>
            <person name="Drgas O."/>
            <person name="Orlowska M."/>
            <person name="Perlinska-Lenart U."/>
            <person name="Aleksandrzak-Piekarczyk T."/>
            <person name="Szatraj K."/>
            <person name="Zielenkiewicz U."/>
            <person name="Pilsyk S."/>
            <person name="Malc E."/>
            <person name="Mieczkowski P."/>
            <person name="Kruszewska J.S."/>
            <person name="Biernat P."/>
            <person name="Pawlowska J."/>
        </authorList>
    </citation>
    <scope>NUCLEOTIDE SEQUENCE [LARGE SCALE GENOMIC DNA]</scope>
    <source>
        <strain evidence="3 4">CBS 142.35</strain>
    </source>
</reference>
<feature type="compositionally biased region" description="Low complexity" evidence="1">
    <location>
        <begin position="49"/>
        <end position="64"/>
    </location>
</feature>
<organism evidence="3 4">
    <name type="scientific">Circinella minor</name>
    <dbReference type="NCBI Taxonomy" id="1195481"/>
    <lineage>
        <taxon>Eukaryota</taxon>
        <taxon>Fungi</taxon>
        <taxon>Fungi incertae sedis</taxon>
        <taxon>Mucoromycota</taxon>
        <taxon>Mucoromycotina</taxon>
        <taxon>Mucoromycetes</taxon>
        <taxon>Mucorales</taxon>
        <taxon>Lichtheimiaceae</taxon>
        <taxon>Circinella</taxon>
    </lineage>
</organism>
<keyword evidence="4" id="KW-1185">Reference proteome</keyword>
<feature type="transmembrane region" description="Helical" evidence="2">
    <location>
        <begin position="167"/>
        <end position="188"/>
    </location>
</feature>
<feature type="transmembrane region" description="Helical" evidence="2">
    <location>
        <begin position="108"/>
        <end position="129"/>
    </location>
</feature>
<evidence type="ECO:0000256" key="2">
    <source>
        <dbReference type="SAM" id="Phobius"/>
    </source>
</evidence>
<dbReference type="OrthoDB" id="10263751at2759"/>
<gene>
    <name evidence="3" type="ORF">INT45_002710</name>
</gene>
<accession>A0A8H7S2H8</accession>
<evidence type="ECO:0000256" key="1">
    <source>
        <dbReference type="SAM" id="MobiDB-lite"/>
    </source>
</evidence>
<sequence length="398" mass="44890">MSTFYNDDLRMRSTTMQEESLNNDPSNGSGGSSSSRNSNEFPPTPPSSAPTSSASLYENSNSSNITATTEEDPSNDEVSTAISWPIILAIVPTLGAFFAGSAEVWSDFVLSLLILYYVYKWMTVPWSYFEGARARRIIHDNASARVFVDSKRIKLGQELRHEERVGLFWVFISPFIVAYSLRFTRYFLTNYESYMGYFNILIFVLAAMIKPSEYALSLLCDRTQELQSYLGRNERLTDVLCSRADQMHKEINYLYGQLATKKDVGKITAGLEPTIEKIVKSAKRMENKESKFKKWTEERLSAIDDKVDELDQLILYRIEQDKRKSSQRTLVALMFLPVNIALWAAKGMTGWLPIQVPTLSSTMTSTLPSPSLSATNACDDEDDAISLPPPEPTRALNN</sequence>
<dbReference type="PANTHER" id="PTHR42032">
    <property type="entry name" value="YALI0E30679P"/>
    <property type="match status" value="1"/>
</dbReference>
<feature type="transmembrane region" description="Helical" evidence="2">
    <location>
        <begin position="82"/>
        <end position="102"/>
    </location>
</feature>
<keyword evidence="2" id="KW-1133">Transmembrane helix</keyword>
<dbReference type="PANTHER" id="PTHR42032:SF1">
    <property type="entry name" value="YALI0E30679P"/>
    <property type="match status" value="1"/>
</dbReference>
<dbReference type="EMBL" id="JAEPRB010000102">
    <property type="protein sequence ID" value="KAG2221672.1"/>
    <property type="molecule type" value="Genomic_DNA"/>
</dbReference>
<dbReference type="AlphaFoldDB" id="A0A8H7S2H8"/>
<dbReference type="Proteomes" id="UP000646827">
    <property type="component" value="Unassembled WGS sequence"/>
</dbReference>
<evidence type="ECO:0000313" key="3">
    <source>
        <dbReference type="EMBL" id="KAG2221672.1"/>
    </source>
</evidence>
<protein>
    <submittedName>
        <fullName evidence="3">Uncharacterized protein</fullName>
    </submittedName>
</protein>
<keyword evidence="2" id="KW-0472">Membrane</keyword>
<feature type="region of interest" description="Disordered" evidence="1">
    <location>
        <begin position="1"/>
        <end position="76"/>
    </location>
</feature>
<keyword evidence="2" id="KW-0812">Transmembrane</keyword>